<accession>A0ABN6XHV8</accession>
<organism evidence="1 2">
    <name type="scientific">Naasia aerilata</name>
    <dbReference type="NCBI Taxonomy" id="1162966"/>
    <lineage>
        <taxon>Bacteria</taxon>
        <taxon>Bacillati</taxon>
        <taxon>Actinomycetota</taxon>
        <taxon>Actinomycetes</taxon>
        <taxon>Micrococcales</taxon>
        <taxon>Microbacteriaceae</taxon>
        <taxon>Naasia</taxon>
    </lineage>
</organism>
<keyword evidence="2" id="KW-1185">Reference proteome</keyword>
<dbReference type="Proteomes" id="UP001321498">
    <property type="component" value="Chromosome"/>
</dbReference>
<sequence length="57" mass="5930">MADLRIAGDDAAGRDDLRDAVKALDATAGELDAIVAEVWERLSPSTDGDSKSSQQGV</sequence>
<evidence type="ECO:0000313" key="2">
    <source>
        <dbReference type="Proteomes" id="UP001321498"/>
    </source>
</evidence>
<proteinExistence type="predicted"/>
<evidence type="ECO:0008006" key="3">
    <source>
        <dbReference type="Google" id="ProtNLM"/>
    </source>
</evidence>
<reference evidence="2" key="1">
    <citation type="journal article" date="2019" name="Int. J. Syst. Evol. Microbiol.">
        <title>The Global Catalogue of Microorganisms (GCM) 10K type strain sequencing project: providing services to taxonomists for standard genome sequencing and annotation.</title>
        <authorList>
            <consortium name="The Broad Institute Genomics Platform"/>
            <consortium name="The Broad Institute Genome Sequencing Center for Infectious Disease"/>
            <person name="Wu L."/>
            <person name="Ma J."/>
        </authorList>
    </citation>
    <scope>NUCLEOTIDE SEQUENCE [LARGE SCALE GENOMIC DNA]</scope>
    <source>
        <strain evidence="2">NBRC 108725</strain>
    </source>
</reference>
<protein>
    <recommendedName>
        <fullName evidence="3">WXG100 family type VII secretion target</fullName>
    </recommendedName>
</protein>
<gene>
    <name evidence="1" type="ORF">GCM10025866_04120</name>
</gene>
<evidence type="ECO:0000313" key="1">
    <source>
        <dbReference type="EMBL" id="BDZ44503.1"/>
    </source>
</evidence>
<dbReference type="EMBL" id="AP027731">
    <property type="protein sequence ID" value="BDZ44503.1"/>
    <property type="molecule type" value="Genomic_DNA"/>
</dbReference>
<name>A0ABN6XHV8_9MICO</name>